<reference evidence="1" key="1">
    <citation type="submission" date="2020-11" db="EMBL/GenBank/DDBJ databases">
        <authorList>
            <consortium name="DOE Joint Genome Institute"/>
            <person name="Ahrendt S."/>
            <person name="Riley R."/>
            <person name="Andreopoulos W."/>
            <person name="Labutti K."/>
            <person name="Pangilinan J."/>
            <person name="Ruiz-Duenas F.J."/>
            <person name="Barrasa J.M."/>
            <person name="Sanchez-Garcia M."/>
            <person name="Camarero S."/>
            <person name="Miyauchi S."/>
            <person name="Serrano A."/>
            <person name="Linde D."/>
            <person name="Babiker R."/>
            <person name="Drula E."/>
            <person name="Ayuso-Fernandez I."/>
            <person name="Pacheco R."/>
            <person name="Padilla G."/>
            <person name="Ferreira P."/>
            <person name="Barriuso J."/>
            <person name="Kellner H."/>
            <person name="Castanera R."/>
            <person name="Alfaro M."/>
            <person name="Ramirez L."/>
            <person name="Pisabarro A.G."/>
            <person name="Kuo A."/>
            <person name="Tritt A."/>
            <person name="Lipzen A."/>
            <person name="He G."/>
            <person name="Yan M."/>
            <person name="Ng V."/>
            <person name="Cullen D."/>
            <person name="Martin F."/>
            <person name="Rosso M.-N."/>
            <person name="Henrissat B."/>
            <person name="Hibbett D."/>
            <person name="Martinez A.T."/>
            <person name="Grigoriev I.V."/>
        </authorList>
    </citation>
    <scope>NUCLEOTIDE SEQUENCE</scope>
    <source>
        <strain evidence="1">CIRM-BRFM 674</strain>
    </source>
</reference>
<protein>
    <submittedName>
        <fullName evidence="1">Uncharacterized protein</fullName>
    </submittedName>
</protein>
<name>A0A9P5YM83_9AGAR</name>
<dbReference type="AlphaFoldDB" id="A0A9P5YM83"/>
<gene>
    <name evidence="1" type="ORF">BDN70DRAFT_900979</name>
</gene>
<comment type="caution">
    <text evidence="1">The sequence shown here is derived from an EMBL/GenBank/DDBJ whole genome shotgun (WGS) entry which is preliminary data.</text>
</comment>
<accession>A0A9P5YM83</accession>
<evidence type="ECO:0000313" key="1">
    <source>
        <dbReference type="EMBL" id="KAF9471889.1"/>
    </source>
</evidence>
<proteinExistence type="predicted"/>
<keyword evidence="2" id="KW-1185">Reference proteome</keyword>
<dbReference type="Proteomes" id="UP000807469">
    <property type="component" value="Unassembled WGS sequence"/>
</dbReference>
<evidence type="ECO:0000313" key="2">
    <source>
        <dbReference type="Proteomes" id="UP000807469"/>
    </source>
</evidence>
<dbReference type="EMBL" id="MU155608">
    <property type="protein sequence ID" value="KAF9471889.1"/>
    <property type="molecule type" value="Genomic_DNA"/>
</dbReference>
<organism evidence="1 2">
    <name type="scientific">Pholiota conissans</name>
    <dbReference type="NCBI Taxonomy" id="109636"/>
    <lineage>
        <taxon>Eukaryota</taxon>
        <taxon>Fungi</taxon>
        <taxon>Dikarya</taxon>
        <taxon>Basidiomycota</taxon>
        <taxon>Agaricomycotina</taxon>
        <taxon>Agaricomycetes</taxon>
        <taxon>Agaricomycetidae</taxon>
        <taxon>Agaricales</taxon>
        <taxon>Agaricineae</taxon>
        <taxon>Strophariaceae</taxon>
        <taxon>Pholiota</taxon>
    </lineage>
</organism>
<sequence>MSKTRSYYLGNKRYSNSVYYSKKLTEDNNPDLNLFQIITQTLVRKLGFYSSFGWPLETTVRGGGVLSSAKEKVVWNNIVIELSTNTGTLLPFHFFSSCEISGDNSSIVALGCQHLCPFLTMATAHLVTSAWNFILTYHSTWDILPIRLCTFIWTIGTPSECQYISHWYILNLLFHFPHIVIEFIIL</sequence>